<keyword evidence="1" id="KW-1133">Transmembrane helix</keyword>
<accession>C3Z151</accession>
<evidence type="ECO:0000256" key="1">
    <source>
        <dbReference type="SAM" id="Phobius"/>
    </source>
</evidence>
<gene>
    <name evidence="2" type="ORF">BRAFLDRAFT_77359</name>
</gene>
<reference evidence="2" key="1">
    <citation type="journal article" date="2008" name="Nature">
        <title>The amphioxus genome and the evolution of the chordate karyotype.</title>
        <authorList>
            <consortium name="US DOE Joint Genome Institute (JGI-PGF)"/>
            <person name="Putnam N.H."/>
            <person name="Butts T."/>
            <person name="Ferrier D.E.K."/>
            <person name="Furlong R.F."/>
            <person name="Hellsten U."/>
            <person name="Kawashima T."/>
            <person name="Robinson-Rechavi M."/>
            <person name="Shoguchi E."/>
            <person name="Terry A."/>
            <person name="Yu J.-K."/>
            <person name="Benito-Gutierrez E.L."/>
            <person name="Dubchak I."/>
            <person name="Garcia-Fernandez J."/>
            <person name="Gibson-Brown J.J."/>
            <person name="Grigoriev I.V."/>
            <person name="Horton A.C."/>
            <person name="de Jong P.J."/>
            <person name="Jurka J."/>
            <person name="Kapitonov V.V."/>
            <person name="Kohara Y."/>
            <person name="Kuroki Y."/>
            <person name="Lindquist E."/>
            <person name="Lucas S."/>
            <person name="Osoegawa K."/>
            <person name="Pennacchio L.A."/>
            <person name="Salamov A.A."/>
            <person name="Satou Y."/>
            <person name="Sauka-Spengler T."/>
            <person name="Schmutz J."/>
            <person name="Shin-I T."/>
            <person name="Toyoda A."/>
            <person name="Bronner-Fraser M."/>
            <person name="Fujiyama A."/>
            <person name="Holland L.Z."/>
            <person name="Holland P.W.H."/>
            <person name="Satoh N."/>
            <person name="Rokhsar D.S."/>
        </authorList>
    </citation>
    <scope>NUCLEOTIDE SEQUENCE [LARGE SCALE GENOMIC DNA]</scope>
    <source>
        <strain evidence="2">S238N-H82</strain>
        <tissue evidence="2">Testes</tissue>
    </source>
</reference>
<dbReference type="EMBL" id="GG666571">
    <property type="protein sequence ID" value="EEN53750.1"/>
    <property type="molecule type" value="Genomic_DNA"/>
</dbReference>
<dbReference type="AlphaFoldDB" id="C3Z151"/>
<dbReference type="InParanoid" id="C3Z151"/>
<evidence type="ECO:0000313" key="2">
    <source>
        <dbReference type="EMBL" id="EEN53750.1"/>
    </source>
</evidence>
<keyword evidence="1" id="KW-0472">Membrane</keyword>
<proteinExistence type="predicted"/>
<feature type="transmembrane region" description="Helical" evidence="1">
    <location>
        <begin position="68"/>
        <end position="88"/>
    </location>
</feature>
<keyword evidence="1" id="KW-0812">Transmembrane</keyword>
<protein>
    <submittedName>
        <fullName evidence="2">Uncharacterized protein</fullName>
    </submittedName>
</protein>
<organism>
    <name type="scientific">Branchiostoma floridae</name>
    <name type="common">Florida lancelet</name>
    <name type="synonym">Amphioxus</name>
    <dbReference type="NCBI Taxonomy" id="7739"/>
    <lineage>
        <taxon>Eukaryota</taxon>
        <taxon>Metazoa</taxon>
        <taxon>Chordata</taxon>
        <taxon>Cephalochordata</taxon>
        <taxon>Leptocardii</taxon>
        <taxon>Amphioxiformes</taxon>
        <taxon>Branchiostomatidae</taxon>
        <taxon>Branchiostoma</taxon>
    </lineage>
</organism>
<sequence>MSMGQTDRRTNGSQAAKLPSTSFFVLCLRERTKRPDNYIIDDDDDDTTLRVSILNISVLSGAFHATRAFAIIGSLLLFAGVSLAGFAAMKNVNKFKKLGGALVFTGEHLWVEWYRPVIAETRVISFPVQVLVERLVDGAESVGSQRVEVGSDEHDAEHVGVEGLVRRLVGTVVIHRVDDDVVKKRLQQLLVDLVALHDALQRSPGPGSCRRFLCVAQYDPVHALGDPTMGLFHCKKNVRRNRERVRHNQGSRSATVFTCGEAAAGVTPGGGGNQRAAAPVSSFHVGVSAMATGLTSRKKGKNCLHTRTKK</sequence>
<name>C3Z151_BRAFL</name>